<accession>A0A075MQ49</accession>
<gene>
    <name evidence="1" type="ORF">NTE_01624</name>
</gene>
<reference evidence="1 2" key="1">
    <citation type="journal article" date="2014" name="PLoS ONE">
        <title>Genome Sequence of Candidatus Nitrososphaera evergladensis from Group I.1b Enriched from Everglades Soil Reveals Novel Genomic Features of the Ammonia-Oxidizing Archaea.</title>
        <authorList>
            <person name="Zhalnina K.V."/>
            <person name="Dias R."/>
            <person name="Leonard M.T."/>
            <person name="Dorr de Quadros P."/>
            <person name="Camargo F.A."/>
            <person name="Drew J.C."/>
            <person name="Farmerie W.G."/>
            <person name="Daroub S.H."/>
            <person name="Triplett E.W."/>
        </authorList>
    </citation>
    <scope>NUCLEOTIDE SEQUENCE [LARGE SCALE GENOMIC DNA]</scope>
    <source>
        <strain evidence="1 2">SR1</strain>
    </source>
</reference>
<dbReference type="STRING" id="1459636.NTE_01624"/>
<proteinExistence type="predicted"/>
<dbReference type="HOGENOM" id="CLU_2911318_0_0_2"/>
<sequence>MKWIKGIPSVRVNLCRFLVQYKKDVSTHEGVYEMIEKPIDRTCNNHIGVILTYRQIFTAAE</sequence>
<keyword evidence="2" id="KW-1185">Reference proteome</keyword>
<evidence type="ECO:0000313" key="1">
    <source>
        <dbReference type="EMBL" id="AIF83686.1"/>
    </source>
</evidence>
<protein>
    <submittedName>
        <fullName evidence="1">Uncharacterized protein</fullName>
    </submittedName>
</protein>
<dbReference type="KEGG" id="nev:NTE_01624"/>
<dbReference type="Proteomes" id="UP000028194">
    <property type="component" value="Chromosome"/>
</dbReference>
<name>A0A075MQ49_9ARCH</name>
<evidence type="ECO:0000313" key="2">
    <source>
        <dbReference type="Proteomes" id="UP000028194"/>
    </source>
</evidence>
<dbReference type="AlphaFoldDB" id="A0A075MQ49"/>
<organism evidence="1 2">
    <name type="scientific">Candidatus Nitrososphaera evergladensis SR1</name>
    <dbReference type="NCBI Taxonomy" id="1459636"/>
    <lineage>
        <taxon>Archaea</taxon>
        <taxon>Nitrososphaerota</taxon>
        <taxon>Nitrososphaeria</taxon>
        <taxon>Nitrososphaerales</taxon>
        <taxon>Nitrososphaeraceae</taxon>
        <taxon>Nitrososphaera</taxon>
    </lineage>
</organism>
<dbReference type="EMBL" id="CP007174">
    <property type="protein sequence ID" value="AIF83686.1"/>
    <property type="molecule type" value="Genomic_DNA"/>
</dbReference>